<proteinExistence type="predicted"/>
<gene>
    <name evidence="1" type="primary">pmoA</name>
</gene>
<dbReference type="AlphaFoldDB" id="Q27HU2"/>
<reference evidence="1" key="2">
    <citation type="journal article" date="2008" name="Geobiology">
        <title>Constraints in the colonization of natural and engineered subterranean igneous rock aquifers by aerobic methane-oxidizing bacteria inferred by culture analysis.</title>
        <authorList>
            <person name="Chi Fru E."/>
        </authorList>
    </citation>
    <scope>NUCLEOTIDE SEQUENCE</scope>
</reference>
<dbReference type="GO" id="GO:0004497">
    <property type="term" value="F:monooxygenase activity"/>
    <property type="evidence" value="ECO:0007669"/>
    <property type="project" value="UniProtKB-KW"/>
</dbReference>
<accession>Q27HU2</accession>
<feature type="non-terminal residue" evidence="1">
    <location>
        <position position="1"/>
    </location>
</feature>
<organism evidence="1">
    <name type="scientific">Methylocystis sp. clone ProtK2</name>
    <dbReference type="NCBI Taxonomy" id="374903"/>
    <lineage>
        <taxon>Bacteria</taxon>
        <taxon>Pseudomonadati</taxon>
        <taxon>Pseudomonadota</taxon>
        <taxon>Alphaproteobacteria</taxon>
        <taxon>Hyphomicrobiales</taxon>
        <taxon>Methylocystaceae</taxon>
        <taxon>Methylocystis</taxon>
        <taxon>environmental samples</taxon>
    </lineage>
</organism>
<keyword evidence="1" id="KW-0503">Monooxygenase</keyword>
<protein>
    <submittedName>
        <fullName evidence="1">Particulate methane monooxygenase alpha subunit</fullName>
    </submittedName>
</protein>
<keyword evidence="1" id="KW-0560">Oxidoreductase</keyword>
<feature type="non-terminal residue" evidence="1">
    <location>
        <position position="54"/>
    </location>
</feature>
<name>Q27HU2_9HYPH</name>
<evidence type="ECO:0000313" key="1">
    <source>
        <dbReference type="EMBL" id="ABD62302.1"/>
    </source>
</evidence>
<reference evidence="1" key="1">
    <citation type="submission" date="2006-02" db="EMBL/GenBank/DDBJ databases">
        <authorList>
            <person name="Fru E.C."/>
            <person name="Pedersen K."/>
        </authorList>
    </citation>
    <scope>NUCLEOTIDE SEQUENCE</scope>
</reference>
<sequence length="54" mass="5790">AGPFSYLPCVRVRFVSVPADLFGRAPASVGLLCDHCDRWSCGLGSVVLPPQLCR</sequence>
<dbReference type="EMBL" id="DQ400900">
    <property type="protein sequence ID" value="ABD62302.1"/>
    <property type="molecule type" value="Genomic_DNA"/>
</dbReference>